<feature type="transmembrane region" description="Helical" evidence="2">
    <location>
        <begin position="54"/>
        <end position="76"/>
    </location>
</feature>
<accession>A0A2T1DDB4</accession>
<reference evidence="3 4" key="1">
    <citation type="submission" date="2018-02" db="EMBL/GenBank/DDBJ databases">
        <authorList>
            <person name="Cohen D.B."/>
            <person name="Kent A.D."/>
        </authorList>
    </citation>
    <scope>NUCLEOTIDE SEQUENCE [LARGE SCALE GENOMIC DNA]</scope>
    <source>
        <strain evidence="3 4">ULC007</strain>
    </source>
</reference>
<dbReference type="EMBL" id="PVWG01000017">
    <property type="protein sequence ID" value="PSB18479.1"/>
    <property type="molecule type" value="Genomic_DNA"/>
</dbReference>
<organism evidence="3 4">
    <name type="scientific">Phormidesmis priestleyi ULC007</name>
    <dbReference type="NCBI Taxonomy" id="1920490"/>
    <lineage>
        <taxon>Bacteria</taxon>
        <taxon>Bacillati</taxon>
        <taxon>Cyanobacteriota</taxon>
        <taxon>Cyanophyceae</taxon>
        <taxon>Leptolyngbyales</taxon>
        <taxon>Leptolyngbyaceae</taxon>
        <taxon>Phormidesmis</taxon>
    </lineage>
</organism>
<dbReference type="AlphaFoldDB" id="A0A2T1DDB4"/>
<protein>
    <submittedName>
        <fullName evidence="3">Uncharacterized protein</fullName>
    </submittedName>
</protein>
<comment type="caution">
    <text evidence="3">The sequence shown here is derived from an EMBL/GenBank/DDBJ whole genome shotgun (WGS) entry which is preliminary data.</text>
</comment>
<keyword evidence="4" id="KW-1185">Reference proteome</keyword>
<evidence type="ECO:0000313" key="4">
    <source>
        <dbReference type="Proteomes" id="UP000238634"/>
    </source>
</evidence>
<evidence type="ECO:0000313" key="3">
    <source>
        <dbReference type="EMBL" id="PSB18479.1"/>
    </source>
</evidence>
<keyword evidence="2" id="KW-0812">Transmembrane</keyword>
<evidence type="ECO:0000256" key="1">
    <source>
        <dbReference type="SAM" id="MobiDB-lite"/>
    </source>
</evidence>
<keyword evidence="2" id="KW-0472">Membrane</keyword>
<evidence type="ECO:0000256" key="2">
    <source>
        <dbReference type="SAM" id="Phobius"/>
    </source>
</evidence>
<gene>
    <name evidence="3" type="ORF">C7B65_15410</name>
</gene>
<reference evidence="3 4" key="2">
    <citation type="submission" date="2018-03" db="EMBL/GenBank/DDBJ databases">
        <title>The ancient ancestry and fast evolution of plastids.</title>
        <authorList>
            <person name="Moore K.R."/>
            <person name="Magnabosco C."/>
            <person name="Momper L."/>
            <person name="Gold D.A."/>
            <person name="Bosak T."/>
            <person name="Fournier G.P."/>
        </authorList>
    </citation>
    <scope>NUCLEOTIDE SEQUENCE [LARGE SCALE GENOMIC DNA]</scope>
    <source>
        <strain evidence="3 4">ULC007</strain>
    </source>
</reference>
<feature type="transmembrane region" description="Helical" evidence="2">
    <location>
        <begin position="109"/>
        <end position="130"/>
    </location>
</feature>
<name>A0A2T1DDB4_9CYAN</name>
<keyword evidence="2" id="KW-1133">Transmembrane helix</keyword>
<dbReference type="Proteomes" id="UP000238634">
    <property type="component" value="Unassembled WGS sequence"/>
</dbReference>
<feature type="region of interest" description="Disordered" evidence="1">
    <location>
        <begin position="160"/>
        <end position="194"/>
    </location>
</feature>
<proteinExistence type="predicted"/>
<sequence length="225" mass="24629">MGKTSGKGNKRKTLFAKGAVRRSEEKMSGARAEISVDRQRLLNQLVAFVQRYPVLVWSGVWVLLVLMIWLGVTGLLHVDTVEVEPPQPGIVTDAPQIPQLKPRLQAKPASSFGLLAAIAVSCGVTSLLLAKQFTSAKPQRGLVIKRQKAFADNAEIATHQPPQEVESKLAKQPPADAVFRRATPVKSQPTVTVLPAEENHPLDWGDASLADRMDIRKQKSLSNYL</sequence>